<dbReference type="EMBL" id="CP041614">
    <property type="protein sequence ID" value="QDO86580.1"/>
    <property type="molecule type" value="Genomic_DNA"/>
</dbReference>
<evidence type="ECO:0000256" key="3">
    <source>
        <dbReference type="ARBA" id="ARBA00022729"/>
    </source>
</evidence>
<evidence type="ECO:0000313" key="7">
    <source>
        <dbReference type="Proteomes" id="UP000315947"/>
    </source>
</evidence>
<dbReference type="InterPro" id="IPR025997">
    <property type="entry name" value="SBP_2_dom"/>
</dbReference>
<keyword evidence="3" id="KW-0732">Signal</keyword>
<keyword evidence="7" id="KW-1185">Reference proteome</keyword>
<dbReference type="Pfam" id="PF13407">
    <property type="entry name" value="Peripla_BP_4"/>
    <property type="match status" value="1"/>
</dbReference>
<dbReference type="InterPro" id="IPR014301">
    <property type="entry name" value="TMAO_TorT"/>
</dbReference>
<feature type="compositionally biased region" description="Low complexity" evidence="4">
    <location>
        <begin position="203"/>
        <end position="221"/>
    </location>
</feature>
<name>A0ABX5X5E7_9GAMM</name>
<dbReference type="PANTHER" id="PTHR46847:SF1">
    <property type="entry name" value="D-ALLOSE-BINDING PERIPLASMIC PROTEIN-RELATED"/>
    <property type="match status" value="1"/>
</dbReference>
<accession>A0ABX5X5E7</accession>
<dbReference type="NCBIfam" id="TIGR02955">
    <property type="entry name" value="TMAO_TorT"/>
    <property type="match status" value="1"/>
</dbReference>
<feature type="region of interest" description="Disordered" evidence="4">
    <location>
        <begin position="202"/>
        <end position="221"/>
    </location>
</feature>
<comment type="similarity">
    <text evidence="2">Belongs to the bacterial solute-binding protein 2 family.</text>
</comment>
<evidence type="ECO:0000256" key="1">
    <source>
        <dbReference type="ARBA" id="ARBA00004196"/>
    </source>
</evidence>
<organism evidence="6 7">
    <name type="scientific">Shewanella psychropiezotolerans</name>
    <dbReference type="NCBI Taxonomy" id="2593655"/>
    <lineage>
        <taxon>Bacteria</taxon>
        <taxon>Pseudomonadati</taxon>
        <taxon>Pseudomonadota</taxon>
        <taxon>Gammaproteobacteria</taxon>
        <taxon>Alteromonadales</taxon>
        <taxon>Shewanellaceae</taxon>
        <taxon>Shewanella</taxon>
    </lineage>
</organism>
<feature type="domain" description="Periplasmic binding protein" evidence="5">
    <location>
        <begin position="55"/>
        <end position="338"/>
    </location>
</feature>
<evidence type="ECO:0000313" key="6">
    <source>
        <dbReference type="EMBL" id="QDO86580.1"/>
    </source>
</evidence>
<dbReference type="NCBIfam" id="NF008185">
    <property type="entry name" value="PRK10936.1"/>
    <property type="match status" value="1"/>
</dbReference>
<reference evidence="6 7" key="1">
    <citation type="submission" date="2019-07" db="EMBL/GenBank/DDBJ databases">
        <title>Shewanella sp. YLB-06 whole genomic sequence.</title>
        <authorList>
            <person name="Yu L."/>
        </authorList>
    </citation>
    <scope>NUCLEOTIDE SEQUENCE [LARGE SCALE GENOMIC DNA]</scope>
    <source>
        <strain evidence="6 7">YLB-06</strain>
    </source>
</reference>
<proteinExistence type="inferred from homology"/>
<comment type="subcellular location">
    <subcellularLocation>
        <location evidence="1">Cell envelope</location>
    </subcellularLocation>
</comment>
<evidence type="ECO:0000256" key="4">
    <source>
        <dbReference type="SAM" id="MobiDB-lite"/>
    </source>
</evidence>
<dbReference type="InterPro" id="IPR028082">
    <property type="entry name" value="Peripla_BP_I"/>
</dbReference>
<dbReference type="CDD" id="cd06306">
    <property type="entry name" value="PBP1_TorT-like"/>
    <property type="match status" value="1"/>
</dbReference>
<evidence type="ECO:0000256" key="2">
    <source>
        <dbReference type="ARBA" id="ARBA00007639"/>
    </source>
</evidence>
<dbReference type="SUPFAM" id="SSF53822">
    <property type="entry name" value="Periplasmic binding protein-like I"/>
    <property type="match status" value="1"/>
</dbReference>
<gene>
    <name evidence="6" type="primary">torT</name>
    <name evidence="6" type="ORF">FM037_06980</name>
</gene>
<dbReference type="PANTHER" id="PTHR46847">
    <property type="entry name" value="D-ALLOSE-BINDING PERIPLASMIC PROTEIN-RELATED"/>
    <property type="match status" value="1"/>
</dbReference>
<evidence type="ECO:0000259" key="5">
    <source>
        <dbReference type="Pfam" id="PF13407"/>
    </source>
</evidence>
<dbReference type="Proteomes" id="UP000315947">
    <property type="component" value="Chromosome"/>
</dbReference>
<dbReference type="Gene3D" id="3.40.50.2300">
    <property type="match status" value="2"/>
</dbReference>
<protein>
    <submittedName>
        <fullName evidence="6">TMAO reductase system periplasmic protein TorT</fullName>
    </submittedName>
</protein>
<sequence>MVLSILGGNFAHASTNSSAWSLEQRSPFNVKVQQAKTQAYYPLKRAKQAWKICTLVPHLKDAYWIGIDYGLVQHARALNITLELFEAGSYYGKDKQLSQLSHCMDGDYDAILLGTVDPKLLASFHQPITKPVIALVNRIDNHKVTTRIGVNWYRMGWFAGNFIKQDVEHSKAQQASVALLTGPEKQGGSDWVEEGIMAALQPDSTSSSSDSANTSSKSSKITISSIRHADNNRNLYRDQLYHLLKDQTPDYILGSAVAIEAAVGELAIRQARHGSKSPHSELEPQLSEMPQIKLVSSYLSPAVLRGLFRHRVAFSADDSVVLQGKLAIDVVVRELEGAKPFGDIGPAIQGLQGDVLKKHKLENSLAPAEFYPIYRVESEKKR</sequence>